<keyword evidence="2" id="KW-0812">Transmembrane</keyword>
<evidence type="ECO:0000313" key="4">
    <source>
        <dbReference type="Proteomes" id="UP001221757"/>
    </source>
</evidence>
<accession>A0AAD7DB83</accession>
<evidence type="ECO:0000313" key="3">
    <source>
        <dbReference type="EMBL" id="KAJ7687581.1"/>
    </source>
</evidence>
<organism evidence="3 4">
    <name type="scientific">Mycena rosella</name>
    <name type="common">Pink bonnet</name>
    <name type="synonym">Agaricus rosellus</name>
    <dbReference type="NCBI Taxonomy" id="1033263"/>
    <lineage>
        <taxon>Eukaryota</taxon>
        <taxon>Fungi</taxon>
        <taxon>Dikarya</taxon>
        <taxon>Basidiomycota</taxon>
        <taxon>Agaricomycotina</taxon>
        <taxon>Agaricomycetes</taxon>
        <taxon>Agaricomycetidae</taxon>
        <taxon>Agaricales</taxon>
        <taxon>Marasmiineae</taxon>
        <taxon>Mycenaceae</taxon>
        <taxon>Mycena</taxon>
    </lineage>
</organism>
<feature type="compositionally biased region" description="Low complexity" evidence="1">
    <location>
        <begin position="39"/>
        <end position="62"/>
    </location>
</feature>
<keyword evidence="4" id="KW-1185">Reference proteome</keyword>
<reference evidence="3" key="1">
    <citation type="submission" date="2023-03" db="EMBL/GenBank/DDBJ databases">
        <title>Massive genome expansion in bonnet fungi (Mycena s.s.) driven by repeated elements and novel gene families across ecological guilds.</title>
        <authorList>
            <consortium name="Lawrence Berkeley National Laboratory"/>
            <person name="Harder C.B."/>
            <person name="Miyauchi S."/>
            <person name="Viragh M."/>
            <person name="Kuo A."/>
            <person name="Thoen E."/>
            <person name="Andreopoulos B."/>
            <person name="Lu D."/>
            <person name="Skrede I."/>
            <person name="Drula E."/>
            <person name="Henrissat B."/>
            <person name="Morin E."/>
            <person name="Kohler A."/>
            <person name="Barry K."/>
            <person name="LaButti K."/>
            <person name="Morin E."/>
            <person name="Salamov A."/>
            <person name="Lipzen A."/>
            <person name="Mereny Z."/>
            <person name="Hegedus B."/>
            <person name="Baldrian P."/>
            <person name="Stursova M."/>
            <person name="Weitz H."/>
            <person name="Taylor A."/>
            <person name="Grigoriev I.V."/>
            <person name="Nagy L.G."/>
            <person name="Martin F."/>
            <person name="Kauserud H."/>
        </authorList>
    </citation>
    <scope>NUCLEOTIDE SEQUENCE</scope>
    <source>
        <strain evidence="3">CBHHK067</strain>
    </source>
</reference>
<comment type="caution">
    <text evidence="3">The sequence shown here is derived from an EMBL/GenBank/DDBJ whole genome shotgun (WGS) entry which is preliminary data.</text>
</comment>
<name>A0AAD7DB83_MYCRO</name>
<dbReference type="AlphaFoldDB" id="A0AAD7DB83"/>
<feature type="non-terminal residue" evidence="3">
    <location>
        <position position="1"/>
    </location>
</feature>
<keyword evidence="2" id="KW-0472">Membrane</keyword>
<sequence>MIPVPDGPLCRQERDLAAAAVCLDFSFFPQTRISRFTAPQQGPRGRPQQMTTQTATGTSTSSALRNHWRMARMNGLLLGGSRFPLILPHHLRLHWHNHKRSPSRSRSRSLSMWTGRAATAMASLTVICSLVVLAVLALSEGFHP</sequence>
<protein>
    <submittedName>
        <fullName evidence="3">Uncharacterized protein</fullName>
    </submittedName>
</protein>
<evidence type="ECO:0000256" key="2">
    <source>
        <dbReference type="SAM" id="Phobius"/>
    </source>
</evidence>
<proteinExistence type="predicted"/>
<dbReference type="EMBL" id="JARKIE010000086">
    <property type="protein sequence ID" value="KAJ7687581.1"/>
    <property type="molecule type" value="Genomic_DNA"/>
</dbReference>
<keyword evidence="2" id="KW-1133">Transmembrane helix</keyword>
<feature type="region of interest" description="Disordered" evidence="1">
    <location>
        <begin position="36"/>
        <end position="62"/>
    </location>
</feature>
<gene>
    <name evidence="3" type="ORF">B0H17DRAFT_1180772</name>
</gene>
<dbReference type="Proteomes" id="UP001221757">
    <property type="component" value="Unassembled WGS sequence"/>
</dbReference>
<evidence type="ECO:0000256" key="1">
    <source>
        <dbReference type="SAM" id="MobiDB-lite"/>
    </source>
</evidence>
<feature type="transmembrane region" description="Helical" evidence="2">
    <location>
        <begin position="113"/>
        <end position="138"/>
    </location>
</feature>